<comment type="similarity">
    <text evidence="1">Belongs to the JMJD6 family.</text>
</comment>
<evidence type="ECO:0000259" key="4">
    <source>
        <dbReference type="PROSITE" id="PS51184"/>
    </source>
</evidence>
<dbReference type="Pfam" id="PF02373">
    <property type="entry name" value="JmjC"/>
    <property type="match status" value="1"/>
</dbReference>
<evidence type="ECO:0000256" key="3">
    <source>
        <dbReference type="ARBA" id="ARBA00082904"/>
    </source>
</evidence>
<dbReference type="GO" id="GO:0045905">
    <property type="term" value="P:positive regulation of translational termination"/>
    <property type="evidence" value="ECO:0007669"/>
    <property type="project" value="TreeGrafter"/>
</dbReference>
<dbReference type="GO" id="GO:0005737">
    <property type="term" value="C:cytoplasm"/>
    <property type="evidence" value="ECO:0007669"/>
    <property type="project" value="TreeGrafter"/>
</dbReference>
<dbReference type="AlphaFoldDB" id="A0A915JDK5"/>
<evidence type="ECO:0000256" key="1">
    <source>
        <dbReference type="ARBA" id="ARBA00038068"/>
    </source>
</evidence>
<dbReference type="InterPro" id="IPR050910">
    <property type="entry name" value="JMJD6_ArgDemeth/LysHydrox"/>
</dbReference>
<dbReference type="PANTHER" id="PTHR12480">
    <property type="entry name" value="ARGININE DEMETHYLASE AND LYSYL-HYDROXYLASE JMJD"/>
    <property type="match status" value="1"/>
</dbReference>
<evidence type="ECO:0000256" key="2">
    <source>
        <dbReference type="ARBA" id="ARBA00047762"/>
    </source>
</evidence>
<keyword evidence="5" id="KW-1185">Reference proteome</keyword>
<accession>A0A915JDK5</accession>
<dbReference type="GO" id="GO:0016706">
    <property type="term" value="F:2-oxoglutarate-dependent dioxygenase activity"/>
    <property type="evidence" value="ECO:0007669"/>
    <property type="project" value="TreeGrafter"/>
</dbReference>
<dbReference type="PROSITE" id="PS51184">
    <property type="entry name" value="JMJC"/>
    <property type="match status" value="1"/>
</dbReference>
<evidence type="ECO:0000313" key="6">
    <source>
        <dbReference type="WBParaSite" id="nRc.2.0.1.t23880-RA"/>
    </source>
</evidence>
<dbReference type="GO" id="GO:0005634">
    <property type="term" value="C:nucleus"/>
    <property type="evidence" value="ECO:0007669"/>
    <property type="project" value="TreeGrafter"/>
</dbReference>
<protein>
    <recommendedName>
        <fullName evidence="3">Jumonji domain-containing protein 4</fullName>
    </recommendedName>
</protein>
<dbReference type="Gene3D" id="2.60.120.650">
    <property type="entry name" value="Cupin"/>
    <property type="match status" value="1"/>
</dbReference>
<organism evidence="5 6">
    <name type="scientific">Romanomermis culicivorax</name>
    <name type="common">Nematode worm</name>
    <dbReference type="NCBI Taxonomy" id="13658"/>
    <lineage>
        <taxon>Eukaryota</taxon>
        <taxon>Metazoa</taxon>
        <taxon>Ecdysozoa</taxon>
        <taxon>Nematoda</taxon>
        <taxon>Enoplea</taxon>
        <taxon>Dorylaimia</taxon>
        <taxon>Mermithida</taxon>
        <taxon>Mermithoidea</taxon>
        <taxon>Mermithidae</taxon>
        <taxon>Romanomermis</taxon>
    </lineage>
</organism>
<dbReference type="SMART" id="SM00558">
    <property type="entry name" value="JmjC"/>
    <property type="match status" value="1"/>
</dbReference>
<proteinExistence type="inferred from homology"/>
<dbReference type="Proteomes" id="UP000887565">
    <property type="component" value="Unplaced"/>
</dbReference>
<dbReference type="GO" id="GO:0043565">
    <property type="term" value="F:sequence-specific DNA binding"/>
    <property type="evidence" value="ECO:0007669"/>
    <property type="project" value="TreeGrafter"/>
</dbReference>
<evidence type="ECO:0000313" key="5">
    <source>
        <dbReference type="Proteomes" id="UP000887565"/>
    </source>
</evidence>
<sequence length="282" mass="33936">MTVVDFVDSNAQSLLYLKDWHFQSQYPEYSAYETPLYFQSDWLNEYCDHKRHSIEKDYRFVYIGQQGTWYACWGRAKIWNTKNSERTHLTSVFLQEYLQSLCNTLYKFIEKSFFHRTPFHVDVFRSFSWSANICGRKLWYLVPPGQEKTFKNSQNDFDLYGSGSTDLRKYKSEKNFENVITFVQNPGEILFIPSNWYHQVHNLDVTISINHNWLNGANIEKVWYYLKRKLSDVKHEIEHCKDLLDDVHKQYQLILKADVGIDYSEFNDLIRFIESNRLREMN</sequence>
<dbReference type="PANTHER" id="PTHR12480:SF6">
    <property type="entry name" value="2-OXOGLUTARATE AND IRON-DEPENDENT OXYGENASE JMJD4"/>
    <property type="match status" value="1"/>
</dbReference>
<feature type="domain" description="JmjC" evidence="4">
    <location>
        <begin position="73"/>
        <end position="230"/>
    </location>
</feature>
<name>A0A915JDK5_ROMCU</name>
<dbReference type="InterPro" id="IPR003347">
    <property type="entry name" value="JmjC_dom"/>
</dbReference>
<dbReference type="SUPFAM" id="SSF51197">
    <property type="entry name" value="Clavaminate synthase-like"/>
    <property type="match status" value="1"/>
</dbReference>
<dbReference type="WBParaSite" id="nRc.2.0.1.t23880-RA">
    <property type="protein sequence ID" value="nRc.2.0.1.t23880-RA"/>
    <property type="gene ID" value="nRc.2.0.1.g23880"/>
</dbReference>
<comment type="catalytic activity">
    <reaction evidence="2">
        <text>L-lysyl-[protein] + 2-oxoglutarate + O2 = 4-hydroxy-L-lysyl-[protein] + succinate + CO2</text>
        <dbReference type="Rhea" id="RHEA:57156"/>
        <dbReference type="Rhea" id="RHEA-COMP:9752"/>
        <dbReference type="Rhea" id="RHEA-COMP:15084"/>
        <dbReference type="ChEBI" id="CHEBI:15379"/>
        <dbReference type="ChEBI" id="CHEBI:16526"/>
        <dbReference type="ChEBI" id="CHEBI:16810"/>
        <dbReference type="ChEBI" id="CHEBI:29969"/>
        <dbReference type="ChEBI" id="CHEBI:30031"/>
        <dbReference type="ChEBI" id="CHEBI:141495"/>
    </reaction>
</comment>
<reference evidence="6" key="1">
    <citation type="submission" date="2022-11" db="UniProtKB">
        <authorList>
            <consortium name="WormBaseParasite"/>
        </authorList>
    </citation>
    <scope>IDENTIFICATION</scope>
</reference>
<dbReference type="OMA" id="DWHFNRD"/>